<organism evidence="1 2">
    <name type="scientific">Glossina palpalis gambiensis</name>
    <dbReference type="NCBI Taxonomy" id="67801"/>
    <lineage>
        <taxon>Eukaryota</taxon>
        <taxon>Metazoa</taxon>
        <taxon>Ecdysozoa</taxon>
        <taxon>Arthropoda</taxon>
        <taxon>Hexapoda</taxon>
        <taxon>Insecta</taxon>
        <taxon>Pterygota</taxon>
        <taxon>Neoptera</taxon>
        <taxon>Endopterygota</taxon>
        <taxon>Diptera</taxon>
        <taxon>Brachycera</taxon>
        <taxon>Muscomorpha</taxon>
        <taxon>Hippoboscoidea</taxon>
        <taxon>Glossinidae</taxon>
        <taxon>Glossina</taxon>
    </lineage>
</organism>
<dbReference type="Proteomes" id="UP000092460">
    <property type="component" value="Unassembled WGS sequence"/>
</dbReference>
<keyword evidence="2" id="KW-1185">Reference proteome</keyword>
<dbReference type="EnsemblMetazoa" id="GPPI007582-RA">
    <property type="protein sequence ID" value="GPPI007582-PA"/>
    <property type="gene ID" value="GPPI007582"/>
</dbReference>
<evidence type="ECO:0000313" key="2">
    <source>
        <dbReference type="Proteomes" id="UP000092460"/>
    </source>
</evidence>
<proteinExistence type="predicted"/>
<accession>A0A1B0AT22</accession>
<dbReference type="AlphaFoldDB" id="A0A1B0AT22"/>
<sequence length="150" mass="16815">MDTCWFEAQDDVQAVFVGWLLLLNAFHKIDSTGYAKGKTSKASQKLDDATTAVLQFLEGNREESPGLPLHLNSNFVLYVLSVTSLSFSDESYLNLTLAKVCVRRVCHLCFYKLPTADIGTWSNFTSINVESSGIDGFHTRKGRNYYNNIC</sequence>
<reference evidence="1" key="2">
    <citation type="submission" date="2020-05" db="UniProtKB">
        <authorList>
            <consortium name="EnsemblMetazoa"/>
        </authorList>
    </citation>
    <scope>IDENTIFICATION</scope>
    <source>
        <strain evidence="1">IAEA</strain>
    </source>
</reference>
<protein>
    <submittedName>
        <fullName evidence="1">Uncharacterized protein</fullName>
    </submittedName>
</protein>
<name>A0A1B0AT22_9MUSC</name>
<evidence type="ECO:0000313" key="1">
    <source>
        <dbReference type="EnsemblMetazoa" id="GPPI007582-PA"/>
    </source>
</evidence>
<dbReference type="EMBL" id="JXJN01003099">
    <property type="status" value="NOT_ANNOTATED_CDS"/>
    <property type="molecule type" value="Genomic_DNA"/>
</dbReference>
<dbReference type="VEuPathDB" id="VectorBase:GPPI007582"/>
<reference evidence="2" key="1">
    <citation type="submission" date="2015-01" db="EMBL/GenBank/DDBJ databases">
        <authorList>
            <person name="Aksoy S."/>
            <person name="Warren W."/>
            <person name="Wilson R.K."/>
        </authorList>
    </citation>
    <scope>NUCLEOTIDE SEQUENCE [LARGE SCALE GENOMIC DNA]</scope>
    <source>
        <strain evidence="2">IAEA</strain>
    </source>
</reference>